<dbReference type="GO" id="GO:0031122">
    <property type="term" value="P:cytoplasmic microtubule organization"/>
    <property type="evidence" value="ECO:0007669"/>
    <property type="project" value="Ensembl"/>
</dbReference>
<feature type="region of interest" description="Disordered" evidence="2">
    <location>
        <begin position="1"/>
        <end position="46"/>
    </location>
</feature>
<dbReference type="PANTHER" id="PTHR31191:SF4">
    <property type="entry name" value="CENTROSOMAL PROTEIN OF 126 KDA"/>
    <property type="match status" value="1"/>
</dbReference>
<feature type="coiled-coil region" evidence="1">
    <location>
        <begin position="78"/>
        <end position="111"/>
    </location>
</feature>
<feature type="region of interest" description="Disordered" evidence="2">
    <location>
        <begin position="171"/>
        <end position="193"/>
    </location>
</feature>
<dbReference type="GeneTree" id="ENSGT00390000013786"/>
<dbReference type="AlphaFoldDB" id="A0A8C3IWI0"/>
<feature type="compositionally biased region" description="Low complexity" evidence="2">
    <location>
        <begin position="451"/>
        <end position="465"/>
    </location>
</feature>
<reference evidence="3" key="2">
    <citation type="submission" date="2025-09" db="UniProtKB">
        <authorList>
            <consortium name="Ensembl"/>
        </authorList>
    </citation>
    <scope>IDENTIFICATION</scope>
</reference>
<dbReference type="GO" id="GO:0007052">
    <property type="term" value="P:mitotic spindle organization"/>
    <property type="evidence" value="ECO:0007669"/>
    <property type="project" value="Ensembl"/>
</dbReference>
<gene>
    <name evidence="3" type="primary">CEP126</name>
</gene>
<name>A0A8C3IWI0_CHRPI</name>
<dbReference type="InterPro" id="IPR028257">
    <property type="entry name" value="CEP126"/>
</dbReference>
<dbReference type="OrthoDB" id="9900339at2759"/>
<dbReference type="OMA" id="HISKPNV"/>
<feature type="region of interest" description="Disordered" evidence="2">
    <location>
        <begin position="425"/>
        <end position="469"/>
    </location>
</feature>
<dbReference type="GO" id="GO:1905515">
    <property type="term" value="P:non-motile cilium assembly"/>
    <property type="evidence" value="ECO:0007669"/>
    <property type="project" value="InterPro"/>
</dbReference>
<feature type="region of interest" description="Disordered" evidence="2">
    <location>
        <begin position="1216"/>
        <end position="1240"/>
    </location>
</feature>
<feature type="compositionally biased region" description="Polar residues" evidence="2">
    <location>
        <begin position="178"/>
        <end position="191"/>
    </location>
</feature>
<dbReference type="GO" id="GO:0030496">
    <property type="term" value="C:midbody"/>
    <property type="evidence" value="ECO:0007669"/>
    <property type="project" value="Ensembl"/>
</dbReference>
<feature type="region of interest" description="Disordered" evidence="2">
    <location>
        <begin position="256"/>
        <end position="303"/>
    </location>
</feature>
<reference evidence="3" key="1">
    <citation type="submission" date="2025-08" db="UniProtKB">
        <authorList>
            <consortium name="Ensembl"/>
        </authorList>
    </citation>
    <scope>IDENTIFICATION</scope>
</reference>
<dbReference type="PANTHER" id="PTHR31191">
    <property type="entry name" value="CENTROSOMAL PROTEIN CEP126"/>
    <property type="match status" value="1"/>
</dbReference>
<keyword evidence="1" id="KW-0175">Coiled coil</keyword>
<protein>
    <submittedName>
        <fullName evidence="3">Centrosomal protein 126</fullName>
    </submittedName>
</protein>
<dbReference type="Ensembl" id="ENSCPBT00000046677.1">
    <property type="protein sequence ID" value="ENSCPBP00000039829.1"/>
    <property type="gene ID" value="ENSCPBG00000027420.1"/>
</dbReference>
<feature type="compositionally biased region" description="Polar residues" evidence="2">
    <location>
        <begin position="271"/>
        <end position="303"/>
    </location>
</feature>
<keyword evidence="4" id="KW-1185">Reference proteome</keyword>
<dbReference type="GO" id="GO:0005813">
    <property type="term" value="C:centrosome"/>
    <property type="evidence" value="ECO:0007669"/>
    <property type="project" value="Ensembl"/>
</dbReference>
<dbReference type="GO" id="GO:0097546">
    <property type="term" value="C:ciliary base"/>
    <property type="evidence" value="ECO:0007669"/>
    <property type="project" value="Ensembl"/>
</dbReference>
<sequence>MEPGVRAAAGVSPAQREPGSAAPGGPGWRSLLRPEPDSALQRPAGPFAGSACATLKFLLERDLEEEREALLEDQKICRSRARKLCIETNRRRKALEEKQKAEEEKELKSREHILKQRKLKLQEATEKFQRAHLPFSQRRRIVQRKPAPRLEEALEQIQGSVLTSGLYLSSSNRHKSSCRTTDSPSDSSVSKNGFLHRKQISTNGGYDKMIQENSGTNLDSDQLLFQQNLEEMQRLLEEQHISSLANFHQEVNQITNYDSPSSLDSLEAGEQNENYTTPSETSLTTQWDDSVPYNSQKSQSTNKSFLDTPELTFSKNQHVNNWLINLDTPNSQPNAPFHDTLAKQNVLIPAENVHNPKQKSFVLSGTEKRTTDICTSDNQITFVNSPCTFLQNKKEEKNNMLKVPSSGMVSRESSLATDSPVFKSSKAWATSDPTPRERVLDSVQEQSSELTQQRRTTSSVQTSNQPVATPVILPSKQWSSTGVHNSIFSSNPLQKGKNTNTVPCTDNLDNLSKTKDENINKFNGINRGSSLFQDTSNASILCNTDQEEDKKEEKGNVAEAMSPLSNTKFNCDLSEHHRYLRNNMHERKGVKLPKSILKKESKYENYCFRAVVLNRRISFGNQTASSIRDSLELAKIKGKDAENQKTNKKLRWFDEIDKIVVEDDEKCSEKTTTGVSQAQLQPSYVQNKLNASNNNLRSLPACTTNSICTENHQDYPPIFTKIVAAGGSERDCMPLRSFVSTGYHFAKQAWMASKGDESKPPAYSGDSKIQKGNLRKGKTKIIRRPRSAKTQSGFTPKNRKGTIIRPQSASEVHEIIKAQGKIIVPHPPPKPVPGNRTDQNVADTMCQPVNSSKCQSNTTNGNYVNARHLLPADQVLNRTTIENNKSVTCSSDLVTVTLAPPPSYNVSPSEPLEKTNYTLNNIQTIAQQDSLITGTKRKPVCAENGLRLDRTPTDEEINLLWQGVHSALAQKDYAAGDFRHYDTCYNNSFSTNLQSTKANISHVTIDGGNLLTSIKSSRMNGFFSSSSNGAVPVTRRKQISDNSENKRRALLEQRRQIVASAGRRSTYDALNTVHTVQLSPFQCAFEPVQTVSGIPNSDEVSESTAQFLLAENLAGTSVTEGEILAAMETVQPPGQTMLLNKAQRRGMSALSLEEQKILQSLDRLNQRLQNVQETIAKNLSTSSVLQIISPLSLQFDSGSIEVRGRVLSASIPMDVSERGGHSVPQRKGSAPCRLKSQFKI</sequence>
<evidence type="ECO:0000313" key="3">
    <source>
        <dbReference type="Ensembl" id="ENSCPBP00000039829.1"/>
    </source>
</evidence>
<feature type="coiled-coil region" evidence="1">
    <location>
        <begin position="1154"/>
        <end position="1181"/>
    </location>
</feature>
<accession>A0A8C3IWI0</accession>
<dbReference type="Proteomes" id="UP000694380">
    <property type="component" value="Unplaced"/>
</dbReference>
<proteinExistence type="predicted"/>
<organism evidence="3 4">
    <name type="scientific">Chrysemys picta bellii</name>
    <name type="common">Western painted turtle</name>
    <name type="synonym">Emys bellii</name>
    <dbReference type="NCBI Taxonomy" id="8478"/>
    <lineage>
        <taxon>Eukaryota</taxon>
        <taxon>Metazoa</taxon>
        <taxon>Chordata</taxon>
        <taxon>Craniata</taxon>
        <taxon>Vertebrata</taxon>
        <taxon>Euteleostomi</taxon>
        <taxon>Archelosauria</taxon>
        <taxon>Testudinata</taxon>
        <taxon>Testudines</taxon>
        <taxon>Cryptodira</taxon>
        <taxon>Durocryptodira</taxon>
        <taxon>Testudinoidea</taxon>
        <taxon>Emydidae</taxon>
        <taxon>Chrysemys</taxon>
    </lineage>
</organism>
<evidence type="ECO:0000256" key="1">
    <source>
        <dbReference type="SAM" id="Coils"/>
    </source>
</evidence>
<evidence type="ECO:0000313" key="4">
    <source>
        <dbReference type="Proteomes" id="UP000694380"/>
    </source>
</evidence>
<evidence type="ECO:0000256" key="2">
    <source>
        <dbReference type="SAM" id="MobiDB-lite"/>
    </source>
</evidence>
<dbReference type="Pfam" id="PF15352">
    <property type="entry name" value="K1377"/>
    <property type="match status" value="2"/>
</dbReference>